<comment type="caution">
    <text evidence="4">The sequence shown here is derived from an EMBL/GenBank/DDBJ whole genome shotgun (WGS) entry which is preliminary data.</text>
</comment>
<dbReference type="GO" id="GO:0016132">
    <property type="term" value="P:brassinosteroid biosynthetic process"/>
    <property type="evidence" value="ECO:0007669"/>
    <property type="project" value="TreeGrafter"/>
</dbReference>
<proteinExistence type="inferred from homology"/>
<dbReference type="EMBL" id="JARAOO010000012">
    <property type="protein sequence ID" value="KAJ7949716.1"/>
    <property type="molecule type" value="Genomic_DNA"/>
</dbReference>
<dbReference type="GO" id="GO:0010268">
    <property type="term" value="P:brassinosteroid homeostasis"/>
    <property type="evidence" value="ECO:0007669"/>
    <property type="project" value="TreeGrafter"/>
</dbReference>
<dbReference type="Gene3D" id="1.10.630.10">
    <property type="entry name" value="Cytochrome P450"/>
    <property type="match status" value="1"/>
</dbReference>
<sequence length="135" mass="15132">MGLPFFGELLTFLFYFKVLHKPDDFINSKRRSITAFLGADKGTVVVYDEVKKMVFENTAKLFFSCEPGPLLDTLVYLFEGMVKGTRAQPINFPGTAYYHALKEENIAVSQKKMGISSHISQMKYTEGCGGNIEIG</sequence>
<dbReference type="GO" id="GO:0016125">
    <property type="term" value="P:sterol metabolic process"/>
    <property type="evidence" value="ECO:0007669"/>
    <property type="project" value="TreeGrafter"/>
</dbReference>
<reference evidence="4" key="1">
    <citation type="journal article" date="2023" name="Science">
        <title>Elucidation of the pathway for biosynthesis of saponin adjuvants from the soapbark tree.</title>
        <authorList>
            <person name="Reed J."/>
            <person name="Orme A."/>
            <person name="El-Demerdash A."/>
            <person name="Owen C."/>
            <person name="Martin L.B.B."/>
            <person name="Misra R.C."/>
            <person name="Kikuchi S."/>
            <person name="Rejzek M."/>
            <person name="Martin A.C."/>
            <person name="Harkess A."/>
            <person name="Leebens-Mack J."/>
            <person name="Louveau T."/>
            <person name="Stephenson M.J."/>
            <person name="Osbourn A."/>
        </authorList>
    </citation>
    <scope>NUCLEOTIDE SEQUENCE</scope>
    <source>
        <strain evidence="4">S10</strain>
    </source>
</reference>
<dbReference type="GO" id="GO:0005506">
    <property type="term" value="F:iron ion binding"/>
    <property type="evidence" value="ECO:0007669"/>
    <property type="project" value="InterPro"/>
</dbReference>
<evidence type="ECO:0000313" key="4">
    <source>
        <dbReference type="EMBL" id="KAJ7949716.1"/>
    </source>
</evidence>
<dbReference type="InterPro" id="IPR036396">
    <property type="entry name" value="Cyt_P450_sf"/>
</dbReference>
<dbReference type="Proteomes" id="UP001163823">
    <property type="component" value="Chromosome 12"/>
</dbReference>
<dbReference type="AlphaFoldDB" id="A0AAD7L1G3"/>
<dbReference type="PANTHER" id="PTHR24286:SF12">
    <property type="entry name" value="CYTOCHROME P450 FAMILY PROTEIN, EXPRESSED"/>
    <property type="match status" value="1"/>
</dbReference>
<evidence type="ECO:0000256" key="1">
    <source>
        <dbReference type="ARBA" id="ARBA00010617"/>
    </source>
</evidence>
<evidence type="ECO:0000256" key="3">
    <source>
        <dbReference type="ARBA" id="ARBA00023004"/>
    </source>
</evidence>
<accession>A0AAD7L1G3</accession>
<evidence type="ECO:0000256" key="2">
    <source>
        <dbReference type="ARBA" id="ARBA00022723"/>
    </source>
</evidence>
<dbReference type="GO" id="GO:0020037">
    <property type="term" value="F:heme binding"/>
    <property type="evidence" value="ECO:0007669"/>
    <property type="project" value="InterPro"/>
</dbReference>
<dbReference type="GO" id="GO:0016705">
    <property type="term" value="F:oxidoreductase activity, acting on paired donors, with incorporation or reduction of molecular oxygen"/>
    <property type="evidence" value="ECO:0007669"/>
    <property type="project" value="InterPro"/>
</dbReference>
<organism evidence="4 5">
    <name type="scientific">Quillaja saponaria</name>
    <name type="common">Soap bark tree</name>
    <dbReference type="NCBI Taxonomy" id="32244"/>
    <lineage>
        <taxon>Eukaryota</taxon>
        <taxon>Viridiplantae</taxon>
        <taxon>Streptophyta</taxon>
        <taxon>Embryophyta</taxon>
        <taxon>Tracheophyta</taxon>
        <taxon>Spermatophyta</taxon>
        <taxon>Magnoliopsida</taxon>
        <taxon>eudicotyledons</taxon>
        <taxon>Gunneridae</taxon>
        <taxon>Pentapetalae</taxon>
        <taxon>rosids</taxon>
        <taxon>fabids</taxon>
        <taxon>Fabales</taxon>
        <taxon>Quillajaceae</taxon>
        <taxon>Quillaja</taxon>
    </lineage>
</organism>
<keyword evidence="5" id="KW-1185">Reference proteome</keyword>
<dbReference type="KEGG" id="qsa:O6P43_030018"/>
<name>A0AAD7L1G3_QUISA</name>
<keyword evidence="3" id="KW-0408">Iron</keyword>
<dbReference type="GO" id="GO:0004497">
    <property type="term" value="F:monooxygenase activity"/>
    <property type="evidence" value="ECO:0007669"/>
    <property type="project" value="InterPro"/>
</dbReference>
<comment type="similarity">
    <text evidence="1">Belongs to the cytochrome P450 family.</text>
</comment>
<dbReference type="PANTHER" id="PTHR24286">
    <property type="entry name" value="CYTOCHROME P450 26"/>
    <property type="match status" value="1"/>
</dbReference>
<gene>
    <name evidence="4" type="ORF">O6P43_030018</name>
</gene>
<evidence type="ECO:0000313" key="5">
    <source>
        <dbReference type="Proteomes" id="UP001163823"/>
    </source>
</evidence>
<keyword evidence="2" id="KW-0479">Metal-binding</keyword>
<protein>
    <submittedName>
        <fullName evidence="4">Ent-kaurenoic acid oxidase</fullName>
    </submittedName>
</protein>